<dbReference type="GO" id="GO:0005886">
    <property type="term" value="C:plasma membrane"/>
    <property type="evidence" value="ECO:0007669"/>
    <property type="project" value="UniProtKB-SubCell"/>
</dbReference>
<evidence type="ECO:0000259" key="7">
    <source>
        <dbReference type="PROSITE" id="PS50850"/>
    </source>
</evidence>
<keyword evidence="2" id="KW-0813">Transport</keyword>
<dbReference type="AlphaFoldDB" id="A0A2T0ZXL0"/>
<dbReference type="RefSeq" id="WP_106349650.1">
    <property type="nucleotide sequence ID" value="NZ_PVUE01000012.1"/>
</dbReference>
<dbReference type="InterPro" id="IPR005829">
    <property type="entry name" value="Sugar_transporter_CS"/>
</dbReference>
<feature type="transmembrane region" description="Helical" evidence="6">
    <location>
        <begin position="357"/>
        <end position="379"/>
    </location>
</feature>
<dbReference type="GO" id="GO:0022857">
    <property type="term" value="F:transmembrane transporter activity"/>
    <property type="evidence" value="ECO:0007669"/>
    <property type="project" value="InterPro"/>
</dbReference>
<dbReference type="PROSITE" id="PS00216">
    <property type="entry name" value="SUGAR_TRANSPORT_1"/>
    <property type="match status" value="2"/>
</dbReference>
<comment type="caution">
    <text evidence="8">The sequence shown here is derived from an EMBL/GenBank/DDBJ whole genome shotgun (WGS) entry which is preliminary data.</text>
</comment>
<keyword evidence="4 6" id="KW-1133">Transmembrane helix</keyword>
<reference evidence="8 9" key="1">
    <citation type="submission" date="2018-03" db="EMBL/GenBank/DDBJ databases">
        <title>Genomic Encyclopedia of Archaeal and Bacterial Type Strains, Phase II (KMG-II): from individual species to whole genera.</title>
        <authorList>
            <person name="Goeker M."/>
        </authorList>
    </citation>
    <scope>NUCLEOTIDE SEQUENCE [LARGE SCALE GENOMIC DNA]</scope>
    <source>
        <strain evidence="8 9">DSM 100065</strain>
    </source>
</reference>
<dbReference type="PROSITE" id="PS00217">
    <property type="entry name" value="SUGAR_TRANSPORT_2"/>
    <property type="match status" value="1"/>
</dbReference>
<evidence type="ECO:0000313" key="8">
    <source>
        <dbReference type="EMBL" id="PRZ40977.1"/>
    </source>
</evidence>
<evidence type="ECO:0000256" key="3">
    <source>
        <dbReference type="ARBA" id="ARBA00022692"/>
    </source>
</evidence>
<accession>A0A2T0ZXL0</accession>
<feature type="transmembrane region" description="Helical" evidence="6">
    <location>
        <begin position="391"/>
        <end position="411"/>
    </location>
</feature>
<feature type="transmembrane region" description="Helical" evidence="6">
    <location>
        <begin position="157"/>
        <end position="175"/>
    </location>
</feature>
<feature type="domain" description="Major facilitator superfamily (MFS) profile" evidence="7">
    <location>
        <begin position="27"/>
        <end position="446"/>
    </location>
</feature>
<feature type="transmembrane region" description="Helical" evidence="6">
    <location>
        <begin position="417"/>
        <end position="441"/>
    </location>
</feature>
<dbReference type="InterPro" id="IPR005828">
    <property type="entry name" value="MFS_sugar_transport-like"/>
</dbReference>
<name>A0A2T0ZXL0_9ACTN</name>
<protein>
    <submittedName>
        <fullName evidence="8">Putative MFS transporter</fullName>
    </submittedName>
</protein>
<proteinExistence type="predicted"/>
<dbReference type="PANTHER" id="PTHR23511:SF34">
    <property type="entry name" value="SYNAPTIC VESICLE GLYCOPROTEIN 2"/>
    <property type="match status" value="1"/>
</dbReference>
<dbReference type="CDD" id="cd17316">
    <property type="entry name" value="MFS_SV2_like"/>
    <property type="match status" value="1"/>
</dbReference>
<dbReference type="InterPro" id="IPR036259">
    <property type="entry name" value="MFS_trans_sf"/>
</dbReference>
<organism evidence="8 9">
    <name type="scientific">Antricoccus suffuscus</name>
    <dbReference type="NCBI Taxonomy" id="1629062"/>
    <lineage>
        <taxon>Bacteria</taxon>
        <taxon>Bacillati</taxon>
        <taxon>Actinomycetota</taxon>
        <taxon>Actinomycetes</taxon>
        <taxon>Geodermatophilales</taxon>
        <taxon>Antricoccaceae</taxon>
        <taxon>Antricoccus</taxon>
    </lineage>
</organism>
<gene>
    <name evidence="8" type="ORF">CLV47_11210</name>
</gene>
<dbReference type="PANTHER" id="PTHR23511">
    <property type="entry name" value="SYNAPTIC VESICLE GLYCOPROTEIN 2"/>
    <property type="match status" value="1"/>
</dbReference>
<sequence>MTTTAPTRTGAEIVQNLPWRWGVQGKIFIIGGLGFMFDAWDVILNAFLFPLLKADWGLSAAQLGWLGTTNLIGMAIGAILLGGIADIIGRKKVFTYSLLIFAALSVLSAGSPNYEVFIVLRFLAGVGLGGCIPVDYAIVGEFTPSKVRGRALTAMDAWWPIGATICGLVAAFLAAQGVSNWRLLLLFMVLPALLVVWVRRGIPESPMYLLRRGREAEAREIIDNLVRRTGAEAHEYVMGEPEPAAPLSIKSILNRVGHLWKFDWKVTFISWALFSSVLFVYYGALIWLPSILRDTKYSEYVAFMVTTGVTAVGIIGVLVSAYLVDWFGRKKVIFGSAVLTTLSIILFAIFIESPGPAKFWILAFGIVIEFCIPAIYCYCSELYPTELRASGFGWASSASRIVSALVPVAFGSLLFPFFGYVGTFAIAGGLLVIVTTIMLFLTPETKGRLIH</sequence>
<feature type="transmembrane region" description="Helical" evidence="6">
    <location>
        <begin position="268"/>
        <end position="288"/>
    </location>
</feature>
<dbReference type="EMBL" id="PVUE01000012">
    <property type="protein sequence ID" value="PRZ40977.1"/>
    <property type="molecule type" value="Genomic_DNA"/>
</dbReference>
<dbReference type="Pfam" id="PF00083">
    <property type="entry name" value="Sugar_tr"/>
    <property type="match status" value="1"/>
</dbReference>
<evidence type="ECO:0000256" key="1">
    <source>
        <dbReference type="ARBA" id="ARBA00004651"/>
    </source>
</evidence>
<dbReference type="OrthoDB" id="9787026at2"/>
<feature type="transmembrane region" description="Helical" evidence="6">
    <location>
        <begin position="300"/>
        <end position="324"/>
    </location>
</feature>
<dbReference type="Gene3D" id="1.20.1250.20">
    <property type="entry name" value="MFS general substrate transporter like domains"/>
    <property type="match status" value="1"/>
</dbReference>
<dbReference type="PROSITE" id="PS50850">
    <property type="entry name" value="MFS"/>
    <property type="match status" value="1"/>
</dbReference>
<feature type="transmembrane region" description="Helical" evidence="6">
    <location>
        <begin position="63"/>
        <end position="81"/>
    </location>
</feature>
<dbReference type="SUPFAM" id="SSF103473">
    <property type="entry name" value="MFS general substrate transporter"/>
    <property type="match status" value="1"/>
</dbReference>
<comment type="subcellular location">
    <subcellularLocation>
        <location evidence="1">Cell membrane</location>
        <topology evidence="1">Multi-pass membrane protein</topology>
    </subcellularLocation>
</comment>
<feature type="transmembrane region" description="Helical" evidence="6">
    <location>
        <begin position="331"/>
        <end position="351"/>
    </location>
</feature>
<feature type="transmembrane region" description="Helical" evidence="6">
    <location>
        <begin position="116"/>
        <end position="136"/>
    </location>
</feature>
<feature type="transmembrane region" description="Helical" evidence="6">
    <location>
        <begin position="27"/>
        <end position="51"/>
    </location>
</feature>
<evidence type="ECO:0000256" key="5">
    <source>
        <dbReference type="ARBA" id="ARBA00023136"/>
    </source>
</evidence>
<dbReference type="Proteomes" id="UP000237752">
    <property type="component" value="Unassembled WGS sequence"/>
</dbReference>
<keyword evidence="5 6" id="KW-0472">Membrane</keyword>
<evidence type="ECO:0000256" key="2">
    <source>
        <dbReference type="ARBA" id="ARBA00022448"/>
    </source>
</evidence>
<feature type="transmembrane region" description="Helical" evidence="6">
    <location>
        <begin position="93"/>
        <end position="110"/>
    </location>
</feature>
<dbReference type="InterPro" id="IPR020846">
    <property type="entry name" value="MFS_dom"/>
</dbReference>
<feature type="transmembrane region" description="Helical" evidence="6">
    <location>
        <begin position="181"/>
        <end position="202"/>
    </location>
</feature>
<evidence type="ECO:0000313" key="9">
    <source>
        <dbReference type="Proteomes" id="UP000237752"/>
    </source>
</evidence>
<evidence type="ECO:0000256" key="6">
    <source>
        <dbReference type="SAM" id="Phobius"/>
    </source>
</evidence>
<keyword evidence="3 6" id="KW-0812">Transmembrane</keyword>
<evidence type="ECO:0000256" key="4">
    <source>
        <dbReference type="ARBA" id="ARBA00022989"/>
    </source>
</evidence>
<keyword evidence="9" id="KW-1185">Reference proteome</keyword>